<dbReference type="Proteomes" id="UP000271700">
    <property type="component" value="Unassembled WGS sequence"/>
</dbReference>
<dbReference type="GO" id="GO:0051301">
    <property type="term" value="P:cell division"/>
    <property type="evidence" value="ECO:0007669"/>
    <property type="project" value="UniProtKB-KW"/>
</dbReference>
<dbReference type="OrthoDB" id="7161229at2"/>
<proteinExistence type="predicted"/>
<feature type="region of interest" description="Disordered" evidence="1">
    <location>
        <begin position="47"/>
        <end position="239"/>
    </location>
</feature>
<feature type="compositionally biased region" description="Low complexity" evidence="1">
    <location>
        <begin position="140"/>
        <end position="150"/>
    </location>
</feature>
<dbReference type="AlphaFoldDB" id="A0A497YSM0"/>
<protein>
    <submittedName>
        <fullName evidence="2">Cell division and transport-associated protein TolA</fullName>
    </submittedName>
</protein>
<name>A0A497YSM0_9RHOB</name>
<feature type="compositionally biased region" description="Low complexity" evidence="1">
    <location>
        <begin position="114"/>
        <end position="130"/>
    </location>
</feature>
<keyword evidence="2" id="KW-0131">Cell cycle</keyword>
<feature type="compositionally biased region" description="Acidic residues" evidence="1">
    <location>
        <begin position="94"/>
        <end position="113"/>
    </location>
</feature>
<dbReference type="EMBL" id="RCCT01000008">
    <property type="protein sequence ID" value="RLJ99018.1"/>
    <property type="molecule type" value="Genomic_DNA"/>
</dbReference>
<dbReference type="RefSeq" id="WP_010438157.1">
    <property type="nucleotide sequence ID" value="NZ_AEYW01000003.1"/>
</dbReference>
<evidence type="ECO:0000313" key="3">
    <source>
        <dbReference type="Proteomes" id="UP000271700"/>
    </source>
</evidence>
<evidence type="ECO:0000256" key="1">
    <source>
        <dbReference type="SAM" id="MobiDB-lite"/>
    </source>
</evidence>
<gene>
    <name evidence="2" type="ORF">CLV75_4142</name>
</gene>
<comment type="caution">
    <text evidence="2">The sequence shown here is derived from an EMBL/GenBank/DDBJ whole genome shotgun (WGS) entry which is preliminary data.</text>
</comment>
<organism evidence="2 3">
    <name type="scientific">Ruegeria conchae</name>
    <dbReference type="NCBI Taxonomy" id="981384"/>
    <lineage>
        <taxon>Bacteria</taxon>
        <taxon>Pseudomonadati</taxon>
        <taxon>Pseudomonadota</taxon>
        <taxon>Alphaproteobacteria</taxon>
        <taxon>Rhodobacterales</taxon>
        <taxon>Roseobacteraceae</taxon>
        <taxon>Ruegeria</taxon>
    </lineage>
</organism>
<accession>A0A497YSM0</accession>
<keyword evidence="3" id="KW-1185">Reference proteome</keyword>
<dbReference type="SUPFAM" id="SSF74653">
    <property type="entry name" value="TolA/TonB C-terminal domain"/>
    <property type="match status" value="1"/>
</dbReference>
<feature type="compositionally biased region" description="Acidic residues" evidence="1">
    <location>
        <begin position="69"/>
        <end position="85"/>
    </location>
</feature>
<dbReference type="STRING" id="981384.GCA_000192475_04035"/>
<dbReference type="Gene3D" id="3.30.1150.10">
    <property type="match status" value="1"/>
</dbReference>
<evidence type="ECO:0000313" key="2">
    <source>
        <dbReference type="EMBL" id="RLJ99018.1"/>
    </source>
</evidence>
<reference evidence="2 3" key="1">
    <citation type="submission" date="2018-10" db="EMBL/GenBank/DDBJ databases">
        <title>Genomic Encyclopedia of Archaeal and Bacterial Type Strains, Phase II (KMG-II): from individual species to whole genera.</title>
        <authorList>
            <person name="Goeker M."/>
        </authorList>
    </citation>
    <scope>NUCLEOTIDE SEQUENCE [LARGE SCALE GENOMIC DNA]</scope>
    <source>
        <strain evidence="2 3">DSM 29317</strain>
    </source>
</reference>
<keyword evidence="2" id="KW-0132">Cell division</keyword>
<sequence>METGTKISAIAHVSLISWALFGGTFRSEPLPMAVQDVTVISSEQFAAMTAQREAPEVPTDPAELQQPTEPDEIDTPDPAPEEQPEPEPVAQPEPEPEPEVEPEEVELQPEPELIEQPPTLEQPEPEVAALPVPPGPEAEPSPADKIAPEQIAPPPPEAKPDDIETPPVSLDEGAEVQQEQQDQTAPEEAAPEIVTEAEEVEDPAPRTSPRPRVRPNRPAPPPEPEVAEAPESAPPEPAQEDQAINDALAEALGNGTEPSGPPLTSGEKDAMRVAVSRCWNVGSLSTDALETVVVVGFSLTRDGKVVGGSLQLLDSTGGSAASAKQAYEAARRAILRCGAKGYDLPADKYDQWQDIEITFNPERMRIK</sequence>